<organism evidence="2 3">
    <name type="scientific">Granulicatella seriolae</name>
    <dbReference type="NCBI Taxonomy" id="2967226"/>
    <lineage>
        <taxon>Bacteria</taxon>
        <taxon>Bacillati</taxon>
        <taxon>Bacillota</taxon>
        <taxon>Bacilli</taxon>
        <taxon>Lactobacillales</taxon>
        <taxon>Carnobacteriaceae</taxon>
        <taxon>Granulicatella</taxon>
    </lineage>
</organism>
<accession>A0ABT1WMR9</accession>
<dbReference type="PANTHER" id="PTHR34297:SF1">
    <property type="entry name" value="ASP23_GLS24 FAMILY ENVELOPE STRESS RESPONSE PROTEIN"/>
    <property type="match status" value="1"/>
</dbReference>
<evidence type="ECO:0000256" key="1">
    <source>
        <dbReference type="ARBA" id="ARBA00005721"/>
    </source>
</evidence>
<dbReference type="Proteomes" id="UP001059480">
    <property type="component" value="Unassembled WGS sequence"/>
</dbReference>
<dbReference type="Pfam" id="PF03780">
    <property type="entry name" value="Asp23"/>
    <property type="match status" value="1"/>
</dbReference>
<dbReference type="RefSeq" id="WP_256944914.1">
    <property type="nucleotide sequence ID" value="NZ_JANHNZ010000003.1"/>
</dbReference>
<keyword evidence="3" id="KW-1185">Reference proteome</keyword>
<reference evidence="2" key="1">
    <citation type="submission" date="2022-07" db="EMBL/GenBank/DDBJ databases">
        <authorList>
            <person name="Jung M.-Y."/>
            <person name="Lee M."/>
        </authorList>
    </citation>
    <scope>NUCLEOTIDE SEQUENCE</scope>
    <source>
        <strain evidence="2">S8</strain>
    </source>
</reference>
<reference evidence="2" key="3">
    <citation type="journal article" date="2023" name="Microbiol. Resour. Announc.">
        <title>Draft Genome Sequence of Granulicatella sp. Strain S8, Isolated from a Marine Fish, Seriola quinqueradiata.</title>
        <authorList>
            <person name="Lee M."/>
            <person name="Farooq A."/>
            <person name="Jeong J.B."/>
            <person name="Jung M.Y."/>
        </authorList>
    </citation>
    <scope>NUCLEOTIDE SEQUENCE</scope>
    <source>
        <strain evidence="2">S8</strain>
    </source>
</reference>
<evidence type="ECO:0000313" key="3">
    <source>
        <dbReference type="Proteomes" id="UP001059480"/>
    </source>
</evidence>
<name>A0ABT1WMR9_9LACT</name>
<comment type="caution">
    <text evidence="2">The sequence shown here is derived from an EMBL/GenBank/DDBJ whole genome shotgun (WGS) entry which is preliminary data.</text>
</comment>
<proteinExistence type="inferred from homology"/>
<reference evidence="2" key="2">
    <citation type="journal article" date="2023" name="Curr. Microbiol.">
        <title>Granulicatella seriolae sp. nov., a Novel Facultative Anaerobe Isolated from Yellowtail Marine Fish.</title>
        <authorList>
            <person name="Lee M."/>
            <person name="Choi Y.J."/>
            <person name="Farooq A."/>
            <person name="Jeong J.B."/>
            <person name="Jung M.Y."/>
        </authorList>
    </citation>
    <scope>NUCLEOTIDE SEQUENCE</scope>
    <source>
        <strain evidence="2">S8</strain>
    </source>
</reference>
<evidence type="ECO:0000313" key="2">
    <source>
        <dbReference type="EMBL" id="MCQ9209805.1"/>
    </source>
</evidence>
<dbReference type="PANTHER" id="PTHR34297">
    <property type="entry name" value="HYPOTHETICAL CYTOSOLIC PROTEIN-RELATED"/>
    <property type="match status" value="1"/>
</dbReference>
<dbReference type="EMBL" id="JANHNZ010000003">
    <property type="protein sequence ID" value="MCQ9209805.1"/>
    <property type="molecule type" value="Genomic_DNA"/>
</dbReference>
<dbReference type="InterPro" id="IPR005531">
    <property type="entry name" value="Asp23"/>
</dbReference>
<comment type="similarity">
    <text evidence="1">Belongs to the asp23 family.</text>
</comment>
<protein>
    <submittedName>
        <fullName evidence="2">Asp23/Gls24 family envelope stress response protein</fullName>
    </submittedName>
</protein>
<gene>
    <name evidence="2" type="ORF">NPA36_04500</name>
</gene>
<sequence>MIETNHSKTAPLGTIEIAPEVIESIAGIAAAHVKGFYPAEGIFVSSMNSLLGKDKLAVGVTLTESEGLYNVDVYGAVDYGVSVPKIALALQEKIKEQLLFSCELEINQVNVHIRSIIPAKTESQELFELEDEE</sequence>